<comment type="caution">
    <text evidence="2">The sequence shown here is derived from an EMBL/GenBank/DDBJ whole genome shotgun (WGS) entry which is preliminary data.</text>
</comment>
<protein>
    <submittedName>
        <fullName evidence="2">Uncharacterized protein</fullName>
    </submittedName>
</protein>
<dbReference type="EMBL" id="LSBH01000008">
    <property type="protein sequence ID" value="OAQ75407.1"/>
    <property type="molecule type" value="Genomic_DNA"/>
</dbReference>
<evidence type="ECO:0000313" key="2">
    <source>
        <dbReference type="EMBL" id="OAQ75407.1"/>
    </source>
</evidence>
<evidence type="ECO:0000256" key="1">
    <source>
        <dbReference type="SAM" id="MobiDB-lite"/>
    </source>
</evidence>
<name>A0A179GC64_PURLI</name>
<reference evidence="2 3" key="1">
    <citation type="submission" date="2016-01" db="EMBL/GenBank/DDBJ databases">
        <title>Biosynthesis of antibiotic leucinostatins and their inhibition on Phytophthora in bio-control Purpureocillium lilacinum.</title>
        <authorList>
            <person name="Wang G."/>
            <person name="Liu Z."/>
            <person name="Lin R."/>
            <person name="Li E."/>
            <person name="Mao Z."/>
            <person name="Ling J."/>
            <person name="Yin W."/>
            <person name="Xie B."/>
        </authorList>
    </citation>
    <scope>NUCLEOTIDE SEQUENCE [LARGE SCALE GENOMIC DNA]</scope>
    <source>
        <strain evidence="2">PLBJ-1</strain>
    </source>
</reference>
<evidence type="ECO:0000313" key="3">
    <source>
        <dbReference type="Proteomes" id="UP000078240"/>
    </source>
</evidence>
<dbReference type="Proteomes" id="UP000078240">
    <property type="component" value="Unassembled WGS sequence"/>
</dbReference>
<feature type="region of interest" description="Disordered" evidence="1">
    <location>
        <begin position="57"/>
        <end position="79"/>
    </location>
</feature>
<sequence>MRCEARTTKHQHSRLVFCCSILINSSSVIGCDRHAVGPILRSLHGHVCTVKQPAAHDAPQQCKSPGETLQYGPAVNSPFSRLHDQTRLCTSSGKRQREQ</sequence>
<accession>A0A179GC64</accession>
<dbReference type="AlphaFoldDB" id="A0A179GC64"/>
<dbReference type="PROSITE" id="PS51257">
    <property type="entry name" value="PROKAR_LIPOPROTEIN"/>
    <property type="match status" value="1"/>
</dbReference>
<proteinExistence type="predicted"/>
<organism evidence="2 3">
    <name type="scientific">Purpureocillium lilacinum</name>
    <name type="common">Paecilomyces lilacinus</name>
    <dbReference type="NCBI Taxonomy" id="33203"/>
    <lineage>
        <taxon>Eukaryota</taxon>
        <taxon>Fungi</taxon>
        <taxon>Dikarya</taxon>
        <taxon>Ascomycota</taxon>
        <taxon>Pezizomycotina</taxon>
        <taxon>Sordariomycetes</taxon>
        <taxon>Hypocreomycetidae</taxon>
        <taxon>Hypocreales</taxon>
        <taxon>Ophiocordycipitaceae</taxon>
        <taxon>Purpureocillium</taxon>
    </lineage>
</organism>
<gene>
    <name evidence="2" type="ORF">VFPBJ_09380</name>
</gene>